<comment type="subcellular location">
    <subcellularLocation>
        <location evidence="1">Mitochondrion membrane</location>
    </subcellularLocation>
</comment>
<feature type="transmembrane region" description="Helical" evidence="5">
    <location>
        <begin position="74"/>
        <end position="96"/>
    </location>
</feature>
<dbReference type="Proteomes" id="UP000829291">
    <property type="component" value="Chromosome 4"/>
</dbReference>
<keyword evidence="7" id="KW-1185">Reference proteome</keyword>
<dbReference type="Gene3D" id="6.10.140.1320">
    <property type="match status" value="1"/>
</dbReference>
<dbReference type="AlphaFoldDB" id="A0A6J0C0B6"/>
<dbReference type="RefSeq" id="XP_015519977.1">
    <property type="nucleotide sequence ID" value="XM_015664491.2"/>
</dbReference>
<dbReference type="OrthoDB" id="6604018at2759"/>
<evidence type="ECO:0000259" key="6">
    <source>
        <dbReference type="PROSITE" id="PS51503"/>
    </source>
</evidence>
<evidence type="ECO:0000313" key="7">
    <source>
        <dbReference type="Proteomes" id="UP000829291"/>
    </source>
</evidence>
<dbReference type="InterPro" id="IPR050355">
    <property type="entry name" value="RCF1"/>
</dbReference>
<dbReference type="InterPro" id="IPR007667">
    <property type="entry name" value="Hypoxia_induced_domain"/>
</dbReference>
<dbReference type="PANTHER" id="PTHR12297:SF18">
    <property type="entry name" value="HIG1 DOMAIN FAMILY MEMBER 2A"/>
    <property type="match status" value="1"/>
</dbReference>
<dbReference type="PANTHER" id="PTHR12297">
    <property type="entry name" value="HYPOXIA-INDUCBILE GENE 1 HIG1 -RELATED"/>
    <property type="match status" value="1"/>
</dbReference>
<proteinExistence type="predicted"/>
<dbReference type="GO" id="GO:0097250">
    <property type="term" value="P:mitochondrial respirasome assembly"/>
    <property type="evidence" value="ECO:0007669"/>
    <property type="project" value="TreeGrafter"/>
</dbReference>
<organism evidence="8">
    <name type="scientific">Neodiprion lecontei</name>
    <name type="common">Redheaded pine sawfly</name>
    <dbReference type="NCBI Taxonomy" id="441921"/>
    <lineage>
        <taxon>Eukaryota</taxon>
        <taxon>Metazoa</taxon>
        <taxon>Ecdysozoa</taxon>
        <taxon>Arthropoda</taxon>
        <taxon>Hexapoda</taxon>
        <taxon>Insecta</taxon>
        <taxon>Pterygota</taxon>
        <taxon>Neoptera</taxon>
        <taxon>Endopterygota</taxon>
        <taxon>Hymenoptera</taxon>
        <taxon>Tenthredinoidea</taxon>
        <taxon>Diprionidae</taxon>
        <taxon>Diprioninae</taxon>
        <taxon>Neodiprion</taxon>
    </lineage>
</organism>
<name>A0A6J0C0B6_NEOLC</name>
<accession>A0A6J0C0B6</accession>
<dbReference type="PROSITE" id="PS51503">
    <property type="entry name" value="HIG1"/>
    <property type="match status" value="1"/>
</dbReference>
<evidence type="ECO:0000313" key="8">
    <source>
        <dbReference type="RefSeq" id="XP_015519977.1"/>
    </source>
</evidence>
<keyword evidence="4 5" id="KW-0472">Membrane</keyword>
<reference evidence="8" key="1">
    <citation type="submission" date="2025-08" db="UniProtKB">
        <authorList>
            <consortium name="RefSeq"/>
        </authorList>
    </citation>
    <scope>IDENTIFICATION</scope>
    <source>
        <tissue evidence="8">Thorax and Abdomen</tissue>
    </source>
</reference>
<protein>
    <submittedName>
        <fullName evidence="8">HIG1 domain family member 2A, mitochondrial</fullName>
    </submittedName>
</protein>
<gene>
    <name evidence="8" type="primary">LOC107224439</name>
</gene>
<evidence type="ECO:0000256" key="4">
    <source>
        <dbReference type="ARBA" id="ARBA00023136"/>
    </source>
</evidence>
<evidence type="ECO:0000256" key="2">
    <source>
        <dbReference type="ARBA" id="ARBA00022692"/>
    </source>
</evidence>
<evidence type="ECO:0000256" key="1">
    <source>
        <dbReference type="ARBA" id="ARBA00004325"/>
    </source>
</evidence>
<evidence type="ECO:0000256" key="3">
    <source>
        <dbReference type="ARBA" id="ARBA00022989"/>
    </source>
</evidence>
<dbReference type="Pfam" id="PF04588">
    <property type="entry name" value="HIG_1_N"/>
    <property type="match status" value="1"/>
</dbReference>
<dbReference type="GeneID" id="107224439"/>
<keyword evidence="2 5" id="KW-0812">Transmembrane</keyword>
<sequence>MSVPNDSLADLDWVKLREDMDNVARGPETFTQKLNRKFRENPLVPIGCFLTTAALSYGLYSFKTGNREMSQYMMRARVVAQGLTVVAFVLGMGAAASRK</sequence>
<dbReference type="KEGG" id="nlo:107224439"/>
<keyword evidence="3 5" id="KW-1133">Transmembrane helix</keyword>
<feature type="domain" description="HIG1" evidence="6">
    <location>
        <begin position="15"/>
        <end position="99"/>
    </location>
</feature>
<feature type="transmembrane region" description="Helical" evidence="5">
    <location>
        <begin position="43"/>
        <end position="62"/>
    </location>
</feature>
<evidence type="ECO:0000256" key="5">
    <source>
        <dbReference type="SAM" id="Phobius"/>
    </source>
</evidence>
<dbReference type="GO" id="GO:0031966">
    <property type="term" value="C:mitochondrial membrane"/>
    <property type="evidence" value="ECO:0007669"/>
    <property type="project" value="UniProtKB-SubCell"/>
</dbReference>